<comment type="caution">
    <text evidence="13">The sequence shown here is derived from an EMBL/GenBank/DDBJ whole genome shotgun (WGS) entry which is preliminary data.</text>
</comment>
<dbReference type="GO" id="GO:0016787">
    <property type="term" value="F:hydrolase activity"/>
    <property type="evidence" value="ECO:0007669"/>
    <property type="project" value="UniProtKB-KW"/>
</dbReference>
<evidence type="ECO:0000256" key="6">
    <source>
        <dbReference type="ARBA" id="ARBA00022982"/>
    </source>
</evidence>
<name>A0A1X2GAZ0_9FUNG</name>
<evidence type="ECO:0000256" key="7">
    <source>
        <dbReference type="ARBA" id="ARBA00023128"/>
    </source>
</evidence>
<dbReference type="Pfam" id="PF00675">
    <property type="entry name" value="Peptidase_M16"/>
    <property type="match status" value="1"/>
</dbReference>
<feature type="domain" description="Peptidase M16 N-terminal" evidence="11">
    <location>
        <begin position="39"/>
        <end position="181"/>
    </location>
</feature>
<dbReference type="Proteomes" id="UP000242146">
    <property type="component" value="Unassembled WGS sequence"/>
</dbReference>
<dbReference type="AlphaFoldDB" id="A0A1X2GAZ0"/>
<comment type="subcellular location">
    <subcellularLocation>
        <location evidence="1">Mitochondrion inner membrane</location>
        <topology evidence="1">Peripheral membrane protein</topology>
        <orientation evidence="1">Matrix side</orientation>
    </subcellularLocation>
</comment>
<dbReference type="EMBL" id="MCGT01000028">
    <property type="protein sequence ID" value="ORX48745.1"/>
    <property type="molecule type" value="Genomic_DNA"/>
</dbReference>
<dbReference type="OrthoDB" id="6369905at2759"/>
<dbReference type="InterPro" id="IPR011765">
    <property type="entry name" value="Pept_M16_N"/>
</dbReference>
<evidence type="ECO:0000256" key="1">
    <source>
        <dbReference type="ARBA" id="ARBA00004443"/>
    </source>
</evidence>
<evidence type="ECO:0000256" key="4">
    <source>
        <dbReference type="ARBA" id="ARBA00022792"/>
    </source>
</evidence>
<dbReference type="Pfam" id="PF05193">
    <property type="entry name" value="Peptidase_M16_C"/>
    <property type="match status" value="1"/>
</dbReference>
<keyword evidence="3" id="KW-0679">Respiratory chain</keyword>
<evidence type="ECO:0000256" key="5">
    <source>
        <dbReference type="ARBA" id="ARBA00022946"/>
    </source>
</evidence>
<evidence type="ECO:0000256" key="8">
    <source>
        <dbReference type="ARBA" id="ARBA00023136"/>
    </source>
</evidence>
<keyword evidence="13" id="KW-0378">Hydrolase</keyword>
<dbReference type="GO" id="GO:0046872">
    <property type="term" value="F:metal ion binding"/>
    <property type="evidence" value="ECO:0007669"/>
    <property type="project" value="InterPro"/>
</dbReference>
<evidence type="ECO:0000256" key="2">
    <source>
        <dbReference type="ARBA" id="ARBA00022448"/>
    </source>
</evidence>
<comment type="similarity">
    <text evidence="9">Belongs to the peptidase M16 family. UQCRC2/QCR2 subfamily.</text>
</comment>
<dbReference type="STRING" id="101127.A0A1X2GAZ0"/>
<evidence type="ECO:0000256" key="9">
    <source>
        <dbReference type="ARBA" id="ARBA00038146"/>
    </source>
</evidence>
<evidence type="ECO:0000313" key="14">
    <source>
        <dbReference type="Proteomes" id="UP000242146"/>
    </source>
</evidence>
<dbReference type="GO" id="GO:0005743">
    <property type="term" value="C:mitochondrial inner membrane"/>
    <property type="evidence" value="ECO:0007669"/>
    <property type="project" value="UniProtKB-SubCell"/>
</dbReference>
<dbReference type="PANTHER" id="PTHR11851:SF209">
    <property type="entry name" value="CYTOCHROME B-C1 COMPLEX SUBUNIT 2, MITOCHONDRIAL"/>
    <property type="match status" value="1"/>
</dbReference>
<sequence length="434" mass="44810">MLAATRKAFTTLPSIASKATYATASQAVQIGTAQNGIKVAAIEEQGETAGLSIIVNGGARLENGANAGAAHFLKNYGFKNNANRTAFRVAREAELYGAVLSSNLTHESLVYSAEFLKADAAQVAELLGDVVSNQKFQDHEFVDVARQTAEESSGAWAEADVIAIEAAHQTAFRTGLGNAIFARPSSKVNNAAVKAFAAEAFKQGNLTLVGSGLSLEQVEKLAANIQVPQGQSTFAASKYHGGEARVDFHTSSYVLAFEGAAATAADQAAAQVLQFALGGHSLVQYGRASGILGQAAAKFAQGTEIKAFNLNYSDAGLFGVYVAAPTTKDTAAAVAAAAEHLKAVAQGLSAEDFQRAVAQAKFATASANRLDRLESVGAQVAQGKYTSAAEVTAALDKLAVADVAKVAQQVLKSKATAVAVGDVYNLPYADSLSL</sequence>
<protein>
    <recommendedName>
        <fullName evidence="10">Cytochrome b-c1 complex subunit 2, mitochondrial</fullName>
    </recommendedName>
</protein>
<keyword evidence="4" id="KW-0999">Mitochondrion inner membrane</keyword>
<keyword evidence="8" id="KW-0472">Membrane</keyword>
<dbReference type="PANTHER" id="PTHR11851">
    <property type="entry name" value="METALLOPROTEASE"/>
    <property type="match status" value="1"/>
</dbReference>
<evidence type="ECO:0000256" key="10">
    <source>
        <dbReference type="ARBA" id="ARBA00040751"/>
    </source>
</evidence>
<keyword evidence="14" id="KW-1185">Reference proteome</keyword>
<keyword evidence="5" id="KW-0809">Transit peptide</keyword>
<dbReference type="Gene3D" id="3.30.830.10">
    <property type="entry name" value="Metalloenzyme, LuxS/M16 peptidase-like"/>
    <property type="match status" value="2"/>
</dbReference>
<keyword evidence="6" id="KW-0249">Electron transport</keyword>
<dbReference type="InterPro" id="IPR007863">
    <property type="entry name" value="Peptidase_M16_C"/>
</dbReference>
<dbReference type="InterPro" id="IPR050361">
    <property type="entry name" value="MPP/UQCRC_Complex"/>
</dbReference>
<dbReference type="FunFam" id="3.30.830.10:FF:000039">
    <property type="entry name" value="Ubiquinol-cytochrome c reductase core subunit 2"/>
    <property type="match status" value="1"/>
</dbReference>
<reference evidence="13 14" key="1">
    <citation type="submission" date="2016-07" db="EMBL/GenBank/DDBJ databases">
        <title>Pervasive Adenine N6-methylation of Active Genes in Fungi.</title>
        <authorList>
            <consortium name="DOE Joint Genome Institute"/>
            <person name="Mondo S.J."/>
            <person name="Dannebaum R.O."/>
            <person name="Kuo R.C."/>
            <person name="Labutti K."/>
            <person name="Haridas S."/>
            <person name="Kuo A."/>
            <person name="Salamov A."/>
            <person name="Ahrendt S.R."/>
            <person name="Lipzen A."/>
            <person name="Sullivan W."/>
            <person name="Andreopoulos W.B."/>
            <person name="Clum A."/>
            <person name="Lindquist E."/>
            <person name="Daum C."/>
            <person name="Ramamoorthy G.K."/>
            <person name="Gryganskyi A."/>
            <person name="Culley D."/>
            <person name="Magnuson J.K."/>
            <person name="James T.Y."/>
            <person name="O'Malley M.A."/>
            <person name="Stajich J.E."/>
            <person name="Spatafora J.W."/>
            <person name="Visel A."/>
            <person name="Grigoriev I.V."/>
        </authorList>
    </citation>
    <scope>NUCLEOTIDE SEQUENCE [LARGE SCALE GENOMIC DNA]</scope>
    <source>
        <strain evidence="13 14">NRRL 3301</strain>
    </source>
</reference>
<evidence type="ECO:0000313" key="13">
    <source>
        <dbReference type="EMBL" id="ORX48745.1"/>
    </source>
</evidence>
<evidence type="ECO:0000256" key="3">
    <source>
        <dbReference type="ARBA" id="ARBA00022660"/>
    </source>
</evidence>
<proteinExistence type="inferred from homology"/>
<keyword evidence="2" id="KW-0813">Transport</keyword>
<feature type="domain" description="Peptidase M16 C-terminal" evidence="12">
    <location>
        <begin position="188"/>
        <end position="359"/>
    </location>
</feature>
<keyword evidence="7" id="KW-0496">Mitochondrion</keyword>
<evidence type="ECO:0000259" key="11">
    <source>
        <dbReference type="Pfam" id="PF00675"/>
    </source>
</evidence>
<organism evidence="13 14">
    <name type="scientific">Hesseltinella vesiculosa</name>
    <dbReference type="NCBI Taxonomy" id="101127"/>
    <lineage>
        <taxon>Eukaryota</taxon>
        <taxon>Fungi</taxon>
        <taxon>Fungi incertae sedis</taxon>
        <taxon>Mucoromycota</taxon>
        <taxon>Mucoromycotina</taxon>
        <taxon>Mucoromycetes</taxon>
        <taxon>Mucorales</taxon>
        <taxon>Cunninghamellaceae</taxon>
        <taxon>Hesseltinella</taxon>
    </lineage>
</organism>
<dbReference type="InterPro" id="IPR011249">
    <property type="entry name" value="Metalloenz_LuxS/M16"/>
</dbReference>
<dbReference type="SUPFAM" id="SSF63411">
    <property type="entry name" value="LuxS/MPP-like metallohydrolase"/>
    <property type="match status" value="2"/>
</dbReference>
<evidence type="ECO:0000259" key="12">
    <source>
        <dbReference type="Pfam" id="PF05193"/>
    </source>
</evidence>
<gene>
    <name evidence="13" type="ORF">DM01DRAFT_1338399</name>
</gene>
<accession>A0A1X2GAZ0</accession>